<dbReference type="PANTHER" id="PTHR30163:SF8">
    <property type="entry name" value="LYTIC MUREIN TRANSGLYCOSYLASE"/>
    <property type="match status" value="1"/>
</dbReference>
<evidence type="ECO:0000259" key="1">
    <source>
        <dbReference type="Pfam" id="PF13406"/>
    </source>
</evidence>
<dbReference type="InterPro" id="IPR023346">
    <property type="entry name" value="Lysozyme-like_dom_sf"/>
</dbReference>
<dbReference type="GO" id="GO:0009253">
    <property type="term" value="P:peptidoglycan catabolic process"/>
    <property type="evidence" value="ECO:0007669"/>
    <property type="project" value="TreeGrafter"/>
</dbReference>
<reference evidence="2 3" key="1">
    <citation type="submission" date="2016-10" db="EMBL/GenBank/DDBJ databases">
        <authorList>
            <person name="de Groot N.N."/>
        </authorList>
    </citation>
    <scope>NUCLEOTIDE SEQUENCE [LARGE SCALE GENOMIC DNA]</scope>
    <source>
        <strain evidence="2 3">CGMCC 4.6858</strain>
    </source>
</reference>
<dbReference type="PANTHER" id="PTHR30163">
    <property type="entry name" value="MEMBRANE-BOUND LYTIC MUREIN TRANSGLYCOSYLASE B"/>
    <property type="match status" value="1"/>
</dbReference>
<dbReference type="SUPFAM" id="SSF53955">
    <property type="entry name" value="Lysozyme-like"/>
    <property type="match status" value="1"/>
</dbReference>
<evidence type="ECO:0000313" key="3">
    <source>
        <dbReference type="Proteomes" id="UP000199034"/>
    </source>
</evidence>
<dbReference type="Proteomes" id="UP000199034">
    <property type="component" value="Unassembled WGS sequence"/>
</dbReference>
<dbReference type="Pfam" id="PF13406">
    <property type="entry name" value="SLT_2"/>
    <property type="match status" value="1"/>
</dbReference>
<dbReference type="InterPro" id="IPR043426">
    <property type="entry name" value="MltB-like"/>
</dbReference>
<sequence>MSPARLIGLLAALLVAVAGLGYLASLTLLAPAEIDVSQQQAYVAAPVPAEAAAPVAPAGEPVGVPVVDAGWLATNAEASGVPEPALRAYATAQLRVDKSCSLGWTTLAGIGWVESQHGTIGDRVLQADGHSSSRILGPALDGSGSFAAIPATPESTMWHGNDRWDHAVGPMQFIPTTWDIWGSDGDGDGVSDPNDLDDAAYAAARYLCADGHDLTTGQGWADAIFSYNHAQTYVDAVHSAATAYAERTSR</sequence>
<dbReference type="EMBL" id="FMZM01000009">
    <property type="protein sequence ID" value="SDD57338.1"/>
    <property type="molecule type" value="Genomic_DNA"/>
</dbReference>
<dbReference type="GO" id="GO:0008933">
    <property type="term" value="F:peptidoglycan lytic transglycosylase activity"/>
    <property type="evidence" value="ECO:0007669"/>
    <property type="project" value="TreeGrafter"/>
</dbReference>
<keyword evidence="3" id="KW-1185">Reference proteome</keyword>
<dbReference type="OrthoDB" id="9796191at2"/>
<name>A0A1G6VUW1_9ACTN</name>
<accession>A0A1G6VUW1</accession>
<evidence type="ECO:0000313" key="2">
    <source>
        <dbReference type="EMBL" id="SDD57338.1"/>
    </source>
</evidence>
<proteinExistence type="predicted"/>
<dbReference type="RefSeq" id="WP_090858620.1">
    <property type="nucleotide sequence ID" value="NZ_FMZM01000009.1"/>
</dbReference>
<feature type="domain" description="Transglycosylase SLT" evidence="1">
    <location>
        <begin position="164"/>
        <end position="221"/>
    </location>
</feature>
<dbReference type="InterPro" id="IPR031304">
    <property type="entry name" value="SLT_2"/>
</dbReference>
<dbReference type="STRING" id="1045774.SAMN05421872_10960"/>
<dbReference type="Gene3D" id="1.10.530.10">
    <property type="match status" value="1"/>
</dbReference>
<protein>
    <submittedName>
        <fullName evidence="2">Transglycosylase SLT domain-containing protein</fullName>
    </submittedName>
</protein>
<gene>
    <name evidence="2" type="ORF">SAMN05421872_10960</name>
</gene>
<dbReference type="AlphaFoldDB" id="A0A1G6VUW1"/>
<organism evidence="2 3">
    <name type="scientific">Nocardioides lianchengensis</name>
    <dbReference type="NCBI Taxonomy" id="1045774"/>
    <lineage>
        <taxon>Bacteria</taxon>
        <taxon>Bacillati</taxon>
        <taxon>Actinomycetota</taxon>
        <taxon>Actinomycetes</taxon>
        <taxon>Propionibacteriales</taxon>
        <taxon>Nocardioidaceae</taxon>
        <taxon>Nocardioides</taxon>
    </lineage>
</organism>